<proteinExistence type="predicted"/>
<dbReference type="Gene3D" id="2.60.40.1820">
    <property type="match status" value="1"/>
</dbReference>
<dbReference type="Pfam" id="PF03168">
    <property type="entry name" value="LEA_2"/>
    <property type="match status" value="1"/>
</dbReference>
<dbReference type="EMBL" id="RCOR01000034">
    <property type="protein sequence ID" value="RSN68214.1"/>
    <property type="molecule type" value="Genomic_DNA"/>
</dbReference>
<dbReference type="SUPFAM" id="SSF117070">
    <property type="entry name" value="LEA14-like"/>
    <property type="match status" value="1"/>
</dbReference>
<comment type="caution">
    <text evidence="2">The sequence shown here is derived from an EMBL/GenBank/DDBJ whole genome shotgun (WGS) entry which is preliminary data.</text>
</comment>
<accession>A0A429G370</accession>
<feature type="domain" description="Late embryogenesis abundant protein LEA-2 subgroup" evidence="1">
    <location>
        <begin position="57"/>
        <end position="147"/>
    </location>
</feature>
<gene>
    <name evidence="2" type="ORF">D9Q81_06650</name>
</gene>
<sequence length="152" mass="16798">MRNSLILIPIILLILIASALYLNDMISSAKRISVNVERMEIAGASFEKVTINVTLCMENPSSYYYSAEEIRYGIYVEDAKVGNGSLNKIAIPPKSRVCESGLMDLYYSGLGKALANLLSEGKVDLNVNGTMKVNVIFIPVEVKFSERKTIKL</sequence>
<dbReference type="InterPro" id="IPR004864">
    <property type="entry name" value="LEA_2"/>
</dbReference>
<evidence type="ECO:0000313" key="3">
    <source>
        <dbReference type="Proteomes" id="UP000278149"/>
    </source>
</evidence>
<dbReference type="Proteomes" id="UP000278149">
    <property type="component" value="Unassembled WGS sequence"/>
</dbReference>
<evidence type="ECO:0000313" key="2">
    <source>
        <dbReference type="EMBL" id="RSN68214.1"/>
    </source>
</evidence>
<dbReference type="RefSeq" id="WP_125742158.1">
    <property type="nucleotide sequence ID" value="NZ_RCOR01000034.1"/>
</dbReference>
<reference evidence="2 3" key="1">
    <citation type="submission" date="2018-10" db="EMBL/GenBank/DDBJ databases">
        <title>Co-occurring genomic capacity for anaerobic methane metabolism and dissimilatory sulfite reduction discovered in the Korarchaeota.</title>
        <authorList>
            <person name="Mckay L.J."/>
            <person name="Dlakic M."/>
            <person name="Fields M.W."/>
            <person name="Delmont T.O."/>
            <person name="Eren A.M."/>
            <person name="Jay Z.J."/>
            <person name="Klingelsmith K.B."/>
            <person name="Rusch D.B."/>
            <person name="Inskeep W.P."/>
        </authorList>
    </citation>
    <scope>NUCLEOTIDE SEQUENCE [LARGE SCALE GENOMIC DNA]</scope>
    <source>
        <strain evidence="2 3">WS</strain>
    </source>
</reference>
<organism evidence="2 3">
    <name type="scientific">Candidatus Korarchaeum cryptofilum</name>
    <dbReference type="NCBI Taxonomy" id="498846"/>
    <lineage>
        <taxon>Archaea</taxon>
        <taxon>Thermoproteota</taxon>
        <taxon>Candidatus Korarchaeia</taxon>
        <taxon>Candidatus Korarchaeales</taxon>
        <taxon>Candidatus Korarchaeaceae</taxon>
        <taxon>Candidatus Korarchaeum</taxon>
    </lineage>
</organism>
<dbReference type="AlphaFoldDB" id="A0A429G370"/>
<name>A0A429G370_9CREN</name>
<evidence type="ECO:0000259" key="1">
    <source>
        <dbReference type="Pfam" id="PF03168"/>
    </source>
</evidence>
<protein>
    <recommendedName>
        <fullName evidence="1">Late embryogenesis abundant protein LEA-2 subgroup domain-containing protein</fullName>
    </recommendedName>
</protein>